<evidence type="ECO:0000256" key="10">
    <source>
        <dbReference type="ARBA" id="ARBA00075110"/>
    </source>
</evidence>
<dbReference type="FunFam" id="3.40.50.720:FF:000033">
    <property type="entry name" value="Adenylyltransferase and sulfurtransferase MOCS3"/>
    <property type="match status" value="1"/>
</dbReference>
<dbReference type="GO" id="GO:0005524">
    <property type="term" value="F:ATP binding"/>
    <property type="evidence" value="ECO:0007669"/>
    <property type="project" value="UniProtKB-KW"/>
</dbReference>
<evidence type="ECO:0000256" key="9">
    <source>
        <dbReference type="ARBA" id="ARBA00073635"/>
    </source>
</evidence>
<accession>H8KLH9</accession>
<evidence type="ECO:0000256" key="6">
    <source>
        <dbReference type="ARBA" id="ARBA00055169"/>
    </source>
</evidence>
<dbReference type="NCBIfam" id="NF004281">
    <property type="entry name" value="PRK05690.1"/>
    <property type="match status" value="1"/>
</dbReference>
<evidence type="ECO:0000259" key="13">
    <source>
        <dbReference type="PROSITE" id="PS50206"/>
    </source>
</evidence>
<dbReference type="InterPro" id="IPR045886">
    <property type="entry name" value="ThiF/MoeB/HesA"/>
</dbReference>
<dbReference type="GO" id="GO:0004792">
    <property type="term" value="F:thiosulfate-cyanide sulfurtransferase activity"/>
    <property type="evidence" value="ECO:0007669"/>
    <property type="project" value="TreeGrafter"/>
</dbReference>
<dbReference type="EC" id="2.7.7.80" evidence="8"/>
<dbReference type="SUPFAM" id="SSF69572">
    <property type="entry name" value="Activating enzymes of the ubiquitin-like proteins"/>
    <property type="match status" value="1"/>
</dbReference>
<organism evidence="14 15">
    <name type="scientific">Solitalea canadensis (strain ATCC 29591 / DSM 3403 / JCM 21819 / LMG 8368 / NBRC 15130 / NCIMB 12057 / USAM 9D)</name>
    <name type="common">Flexibacter canadensis</name>
    <dbReference type="NCBI Taxonomy" id="929556"/>
    <lineage>
        <taxon>Bacteria</taxon>
        <taxon>Pseudomonadati</taxon>
        <taxon>Bacteroidota</taxon>
        <taxon>Sphingobacteriia</taxon>
        <taxon>Sphingobacteriales</taxon>
        <taxon>Sphingobacteriaceae</taxon>
        <taxon>Solitalea</taxon>
    </lineage>
</organism>
<dbReference type="GO" id="GO:0061605">
    <property type="term" value="F:molybdopterin-synthase adenylyltransferase activity"/>
    <property type="evidence" value="ECO:0007669"/>
    <property type="project" value="UniProtKB-EC"/>
</dbReference>
<dbReference type="GO" id="GO:0005829">
    <property type="term" value="C:cytosol"/>
    <property type="evidence" value="ECO:0007669"/>
    <property type="project" value="TreeGrafter"/>
</dbReference>
<evidence type="ECO:0000256" key="4">
    <source>
        <dbReference type="ARBA" id="ARBA00022840"/>
    </source>
</evidence>
<dbReference type="OrthoDB" id="9804286at2"/>
<dbReference type="InterPro" id="IPR001763">
    <property type="entry name" value="Rhodanese-like_dom"/>
</dbReference>
<comment type="subunit">
    <text evidence="7">Homodimer. Forms a stable heterotetrameric complex of 2 MoeB and 2 MoaD during adenylation of MoaD.</text>
</comment>
<dbReference type="Gene3D" id="3.40.50.720">
    <property type="entry name" value="NAD(P)-binding Rossmann-like Domain"/>
    <property type="match status" value="1"/>
</dbReference>
<feature type="domain" description="Rhodanese" evidence="13">
    <location>
        <begin position="261"/>
        <end position="335"/>
    </location>
</feature>
<dbReference type="Proteomes" id="UP000007590">
    <property type="component" value="Chromosome"/>
</dbReference>
<protein>
    <recommendedName>
        <fullName evidence="9">Molybdopterin-synthase adenylyltransferase</fullName>
        <ecNumber evidence="8">2.7.7.80</ecNumber>
    </recommendedName>
    <alternativeName>
        <fullName evidence="12">MoaD protein adenylase</fullName>
    </alternativeName>
    <alternativeName>
        <fullName evidence="10">Molybdopterin-converting factor subunit 1 adenylase</fullName>
    </alternativeName>
    <alternativeName>
        <fullName evidence="11">Sulfur carrier protein MoaD adenylyltransferase</fullName>
    </alternativeName>
</protein>
<evidence type="ECO:0000256" key="7">
    <source>
        <dbReference type="ARBA" id="ARBA00063809"/>
    </source>
</evidence>
<evidence type="ECO:0000313" key="14">
    <source>
        <dbReference type="EMBL" id="AFD08866.1"/>
    </source>
</evidence>
<evidence type="ECO:0000256" key="12">
    <source>
        <dbReference type="ARBA" id="ARBA00078531"/>
    </source>
</evidence>
<dbReference type="CDD" id="cd00757">
    <property type="entry name" value="ThiF_MoeB_HesA_family"/>
    <property type="match status" value="1"/>
</dbReference>
<dbReference type="AlphaFoldDB" id="H8KLH9"/>
<gene>
    <name evidence="14" type="ordered locus">Solca_3869</name>
</gene>
<dbReference type="PROSITE" id="PS50206">
    <property type="entry name" value="RHODANESE_3"/>
    <property type="match status" value="1"/>
</dbReference>
<evidence type="ECO:0000256" key="3">
    <source>
        <dbReference type="ARBA" id="ARBA00022741"/>
    </source>
</evidence>
<dbReference type="HOGENOM" id="CLU_013325_1_0_10"/>
<dbReference type="Pfam" id="PF00581">
    <property type="entry name" value="Rhodanese"/>
    <property type="match status" value="1"/>
</dbReference>
<keyword evidence="4" id="KW-0067">ATP-binding</keyword>
<dbReference type="eggNOG" id="COG0476">
    <property type="taxonomic scope" value="Bacteria"/>
</dbReference>
<keyword evidence="15" id="KW-1185">Reference proteome</keyword>
<dbReference type="InterPro" id="IPR000594">
    <property type="entry name" value="ThiF_NAD_FAD-bd"/>
</dbReference>
<comment type="catalytic activity">
    <reaction evidence="5">
        <text>[molybdopterin-synthase sulfur-carrier protein]-C-terminal Gly-Gly + ATP + H(+) = [molybdopterin-synthase sulfur-carrier protein]-C-terminal Gly-Gly-AMP + diphosphate</text>
        <dbReference type="Rhea" id="RHEA:43616"/>
        <dbReference type="Rhea" id="RHEA-COMP:12159"/>
        <dbReference type="Rhea" id="RHEA-COMP:12202"/>
        <dbReference type="ChEBI" id="CHEBI:15378"/>
        <dbReference type="ChEBI" id="CHEBI:30616"/>
        <dbReference type="ChEBI" id="CHEBI:33019"/>
        <dbReference type="ChEBI" id="CHEBI:90618"/>
        <dbReference type="ChEBI" id="CHEBI:90778"/>
        <dbReference type="EC" id="2.7.7.80"/>
    </reaction>
</comment>
<evidence type="ECO:0000256" key="1">
    <source>
        <dbReference type="ARBA" id="ARBA00009919"/>
    </source>
</evidence>
<dbReference type="GO" id="GO:0008146">
    <property type="term" value="F:sulfotransferase activity"/>
    <property type="evidence" value="ECO:0007669"/>
    <property type="project" value="TreeGrafter"/>
</dbReference>
<evidence type="ECO:0000256" key="11">
    <source>
        <dbReference type="ARBA" id="ARBA00075328"/>
    </source>
</evidence>
<comment type="function">
    <text evidence="6">Catalyzes the adenylation by ATP of the carboxyl group of the C-terminal glycine of sulfur carrier protein MoaD.</text>
</comment>
<dbReference type="InterPro" id="IPR036873">
    <property type="entry name" value="Rhodanese-like_dom_sf"/>
</dbReference>
<sequence length="335" mass="36457">MKRYSRHLLLEEMGRSGQQKLQQARVLVVGAGGLGCPALQYLAAAGVGHIGIIDGDEVDESNLQRQILFSPHDVGKKKAEIAKRQLLHQNPLITVAAYPFLLDEKNATDLIAAYDLVLDGCDNFTTRYLVNDACVITGKPFVSGAVFKFEGQLSVFNYRNGPTYRCLYPEPGDIATCSEVGVLATLTGIIGTMMATEAIKIISEKGLVLSGKLLVADALSMNFNQFEFESNPANQKISTLGPSLSSNCSIPFEITKDQLNLLNDYLLVDVRSAEEFVLNNNGGINIPLATLLDKTDELPHDKPIICSCRSGIQSVVAVQFLKEVGFQNAFSLKKN</sequence>
<dbReference type="PANTHER" id="PTHR10953">
    <property type="entry name" value="UBIQUITIN-ACTIVATING ENZYME E1"/>
    <property type="match status" value="1"/>
</dbReference>
<evidence type="ECO:0000256" key="2">
    <source>
        <dbReference type="ARBA" id="ARBA00022679"/>
    </source>
</evidence>
<evidence type="ECO:0000256" key="5">
    <source>
        <dbReference type="ARBA" id="ARBA00052218"/>
    </source>
</evidence>
<dbReference type="EMBL" id="CP003349">
    <property type="protein sequence ID" value="AFD08866.1"/>
    <property type="molecule type" value="Genomic_DNA"/>
</dbReference>
<dbReference type="GO" id="GO:0008641">
    <property type="term" value="F:ubiquitin-like modifier activating enzyme activity"/>
    <property type="evidence" value="ECO:0007669"/>
    <property type="project" value="InterPro"/>
</dbReference>
<dbReference type="InterPro" id="IPR035985">
    <property type="entry name" value="Ubiquitin-activating_enz"/>
</dbReference>
<keyword evidence="3" id="KW-0547">Nucleotide-binding</keyword>
<dbReference type="Pfam" id="PF00899">
    <property type="entry name" value="ThiF"/>
    <property type="match status" value="1"/>
</dbReference>
<proteinExistence type="inferred from homology"/>
<dbReference type="PANTHER" id="PTHR10953:SF102">
    <property type="entry name" value="ADENYLYLTRANSFERASE AND SULFURTRANSFERASE MOCS3"/>
    <property type="match status" value="1"/>
</dbReference>
<dbReference type="Gene3D" id="3.40.250.10">
    <property type="entry name" value="Rhodanese-like domain"/>
    <property type="match status" value="1"/>
</dbReference>
<keyword evidence="2" id="KW-0808">Transferase</keyword>
<evidence type="ECO:0000256" key="8">
    <source>
        <dbReference type="ARBA" id="ARBA00066884"/>
    </source>
</evidence>
<comment type="similarity">
    <text evidence="1">Belongs to the HesA/MoeB/ThiF family.</text>
</comment>
<reference evidence="14" key="1">
    <citation type="submission" date="2012-02" db="EMBL/GenBank/DDBJ databases">
        <title>The complete genome of Solitalea canadensis DSM 3403.</title>
        <authorList>
            <consortium name="US DOE Joint Genome Institute (JGI-PGF)"/>
            <person name="Lucas S."/>
            <person name="Copeland A."/>
            <person name="Lapidus A."/>
            <person name="Glavina del Rio T."/>
            <person name="Dalin E."/>
            <person name="Tice H."/>
            <person name="Bruce D."/>
            <person name="Goodwin L."/>
            <person name="Pitluck S."/>
            <person name="Peters L."/>
            <person name="Ovchinnikova G."/>
            <person name="Lu M."/>
            <person name="Kyrpides N."/>
            <person name="Mavromatis K."/>
            <person name="Ivanova N."/>
            <person name="Brettin T."/>
            <person name="Detter J.C."/>
            <person name="Han C."/>
            <person name="Larimer F."/>
            <person name="Land M."/>
            <person name="Hauser L."/>
            <person name="Markowitz V."/>
            <person name="Cheng J.-F."/>
            <person name="Hugenholtz P."/>
            <person name="Woyke T."/>
            <person name="Wu D."/>
            <person name="Spring S."/>
            <person name="Schroeder M."/>
            <person name="Kopitz M."/>
            <person name="Brambilla E."/>
            <person name="Klenk H.-P."/>
            <person name="Eisen J.A."/>
        </authorList>
    </citation>
    <scope>NUCLEOTIDE SEQUENCE</scope>
    <source>
        <strain evidence="14">DSM 3403</strain>
    </source>
</reference>
<dbReference type="RefSeq" id="WP_014682089.1">
    <property type="nucleotide sequence ID" value="NC_017770.1"/>
</dbReference>
<dbReference type="STRING" id="929556.Solca_3869"/>
<name>H8KLH9_SOLCM</name>
<dbReference type="SMART" id="SM00450">
    <property type="entry name" value="RHOD"/>
    <property type="match status" value="1"/>
</dbReference>
<evidence type="ECO:0000313" key="15">
    <source>
        <dbReference type="Proteomes" id="UP000007590"/>
    </source>
</evidence>
<dbReference type="KEGG" id="scn:Solca_3869"/>
<dbReference type="eggNOG" id="COG0607">
    <property type="taxonomic scope" value="Bacteria"/>
</dbReference>